<keyword evidence="2" id="KW-0812">Transmembrane</keyword>
<evidence type="ECO:0000256" key="1">
    <source>
        <dbReference type="ARBA" id="ARBA00004141"/>
    </source>
</evidence>
<dbReference type="PANTHER" id="PTHR30483:SF6">
    <property type="entry name" value="PERIPLASMIC BINDING PROTEIN OF ABC TRANSPORTER FOR NATURAL AMINO ACIDS"/>
    <property type="match status" value="1"/>
</dbReference>
<dbReference type="EMBL" id="UINC01000863">
    <property type="protein sequence ID" value="SUZ62328.1"/>
    <property type="molecule type" value="Genomic_DNA"/>
</dbReference>
<dbReference type="Pfam" id="PF01094">
    <property type="entry name" value="ANF_receptor"/>
    <property type="match status" value="1"/>
</dbReference>
<dbReference type="GO" id="GO:0004930">
    <property type="term" value="F:G protein-coupled receptor activity"/>
    <property type="evidence" value="ECO:0007669"/>
    <property type="project" value="InterPro"/>
</dbReference>
<dbReference type="PANTHER" id="PTHR30483">
    <property type="entry name" value="LEUCINE-SPECIFIC-BINDING PROTEIN"/>
    <property type="match status" value="1"/>
</dbReference>
<keyword evidence="4" id="KW-0472">Membrane</keyword>
<sequence length="384" mass="38463">MMKLRSKIYLLMMTLIASSLVISCGIVGGGTTTVKIGLLSPQTGPIAVYAPGFEDSANVAISKLNEDNEDYVFELIVVDSGCDGTAAATSAQALIDSGVSGIVGAACSGATLGAIAVAAPAGVPMVSYASTSPAVTTAADDGYLFRVVPSDAQQSVALADVVKSMGSSNPAALYMTNDYGAGLGENFKAAMGNLCTEVGYDPTEGSYDASTLAQAVVDGGCDSVVLMSYATDGAAIMEELLSQGFSGSLYGADGLADAALLESFTDTAAVDGLVATKPRPGESSTAKSTFEAAYAAAGGNAEGIYTNETYDAVNLIAAAAMADSNDDLRDDLASLGSNYDGASGVHSFDSNGDVSGTGYEICDFSGTSFSCSQIWTSGGGVAGK</sequence>
<reference evidence="8" key="1">
    <citation type="submission" date="2018-05" db="EMBL/GenBank/DDBJ databases">
        <authorList>
            <person name="Lanie J.A."/>
            <person name="Ng W.-L."/>
            <person name="Kazmierczak K.M."/>
            <person name="Andrzejewski T.M."/>
            <person name="Davidsen T.M."/>
            <person name="Wayne K.J."/>
            <person name="Tettelin H."/>
            <person name="Glass J.I."/>
            <person name="Rusch D."/>
            <person name="Podicherti R."/>
            <person name="Tsui H.-C.T."/>
            <person name="Winkler M.E."/>
        </authorList>
    </citation>
    <scope>NUCLEOTIDE SEQUENCE</scope>
</reference>
<dbReference type="CDD" id="cd06346">
    <property type="entry name" value="PBP1_ABC_ligand_binding-like"/>
    <property type="match status" value="1"/>
</dbReference>
<dbReference type="InterPro" id="IPR000337">
    <property type="entry name" value="GPCR_3"/>
</dbReference>
<dbReference type="InterPro" id="IPR051010">
    <property type="entry name" value="BCAA_transport"/>
</dbReference>
<organism evidence="8">
    <name type="scientific">marine metagenome</name>
    <dbReference type="NCBI Taxonomy" id="408172"/>
    <lineage>
        <taxon>unclassified sequences</taxon>
        <taxon>metagenomes</taxon>
        <taxon>ecological metagenomes</taxon>
    </lineage>
</organism>
<evidence type="ECO:0000256" key="5">
    <source>
        <dbReference type="ARBA" id="ARBA00023170"/>
    </source>
</evidence>
<evidence type="ECO:0000256" key="3">
    <source>
        <dbReference type="ARBA" id="ARBA00022989"/>
    </source>
</evidence>
<evidence type="ECO:0000256" key="6">
    <source>
        <dbReference type="ARBA" id="ARBA00023180"/>
    </source>
</evidence>
<keyword evidence="3" id="KW-1133">Transmembrane helix</keyword>
<gene>
    <name evidence="8" type="ORF">METZ01_LOCUS15182</name>
</gene>
<dbReference type="GO" id="GO:0016020">
    <property type="term" value="C:membrane"/>
    <property type="evidence" value="ECO:0007669"/>
    <property type="project" value="UniProtKB-SubCell"/>
</dbReference>
<evidence type="ECO:0000313" key="8">
    <source>
        <dbReference type="EMBL" id="SUZ62328.1"/>
    </source>
</evidence>
<protein>
    <recommendedName>
        <fullName evidence="7">Receptor ligand binding region domain-containing protein</fullName>
    </recommendedName>
</protein>
<dbReference type="SUPFAM" id="SSF53822">
    <property type="entry name" value="Periplasmic binding protein-like I"/>
    <property type="match status" value="1"/>
</dbReference>
<dbReference type="AlphaFoldDB" id="A0A381P7Z8"/>
<proteinExistence type="predicted"/>
<dbReference type="InterPro" id="IPR028082">
    <property type="entry name" value="Peripla_BP_I"/>
</dbReference>
<evidence type="ECO:0000256" key="4">
    <source>
        <dbReference type="ARBA" id="ARBA00023136"/>
    </source>
</evidence>
<name>A0A381P7Z8_9ZZZZ</name>
<dbReference type="Gene3D" id="3.40.50.2300">
    <property type="match status" value="2"/>
</dbReference>
<feature type="domain" description="Receptor ligand binding region" evidence="7">
    <location>
        <begin position="56"/>
        <end position="366"/>
    </location>
</feature>
<dbReference type="InterPro" id="IPR001828">
    <property type="entry name" value="ANF_lig-bd_rcpt"/>
</dbReference>
<keyword evidence="5" id="KW-0675">Receptor</keyword>
<accession>A0A381P7Z8</accession>
<comment type="subcellular location">
    <subcellularLocation>
        <location evidence="1">Membrane</location>
        <topology evidence="1">Multi-pass membrane protein</topology>
    </subcellularLocation>
</comment>
<evidence type="ECO:0000259" key="7">
    <source>
        <dbReference type="Pfam" id="PF01094"/>
    </source>
</evidence>
<evidence type="ECO:0000256" key="2">
    <source>
        <dbReference type="ARBA" id="ARBA00022692"/>
    </source>
</evidence>
<keyword evidence="6" id="KW-0325">Glycoprotein</keyword>
<dbReference type="PROSITE" id="PS51257">
    <property type="entry name" value="PROKAR_LIPOPROTEIN"/>
    <property type="match status" value="1"/>
</dbReference>
<dbReference type="PRINTS" id="PR00248">
    <property type="entry name" value="GPCRMGR"/>
</dbReference>